<dbReference type="EMBL" id="MT141550">
    <property type="protein sequence ID" value="QJA66163.1"/>
    <property type="molecule type" value="Genomic_DNA"/>
</dbReference>
<gene>
    <name evidence="3" type="ORF">MM415A01181_0006</name>
    <name evidence="2" type="ORF">MM415B00360_0025</name>
</gene>
<dbReference type="InterPro" id="IPR038726">
    <property type="entry name" value="PDDEXK_AddAB-type"/>
</dbReference>
<evidence type="ECO:0000313" key="2">
    <source>
        <dbReference type="EMBL" id="QJA66163.1"/>
    </source>
</evidence>
<dbReference type="Pfam" id="PF12705">
    <property type="entry name" value="PDDEXK_1"/>
    <property type="match status" value="1"/>
</dbReference>
<dbReference type="AlphaFoldDB" id="A0A6M3J8J0"/>
<name>A0A6M3J8J0_9ZZZZ</name>
<evidence type="ECO:0000313" key="3">
    <source>
        <dbReference type="EMBL" id="QJA77941.1"/>
    </source>
</evidence>
<accession>A0A6M3J8J0</accession>
<reference evidence="2" key="1">
    <citation type="submission" date="2020-03" db="EMBL/GenBank/DDBJ databases">
        <title>The deep terrestrial virosphere.</title>
        <authorList>
            <person name="Holmfeldt K."/>
            <person name="Nilsson E."/>
            <person name="Simone D."/>
            <person name="Lopez-Fernandez M."/>
            <person name="Wu X."/>
            <person name="de Brujin I."/>
            <person name="Lundin D."/>
            <person name="Andersson A."/>
            <person name="Bertilsson S."/>
            <person name="Dopson M."/>
        </authorList>
    </citation>
    <scope>NUCLEOTIDE SEQUENCE</scope>
    <source>
        <strain evidence="3">MM415A01181</strain>
        <strain evidence="2">MM415B00360</strain>
    </source>
</reference>
<evidence type="ECO:0000259" key="1">
    <source>
        <dbReference type="Pfam" id="PF12705"/>
    </source>
</evidence>
<organism evidence="2">
    <name type="scientific">viral metagenome</name>
    <dbReference type="NCBI Taxonomy" id="1070528"/>
    <lineage>
        <taxon>unclassified sequences</taxon>
        <taxon>metagenomes</taxon>
        <taxon>organismal metagenomes</taxon>
    </lineage>
</organism>
<proteinExistence type="predicted"/>
<protein>
    <submittedName>
        <fullName evidence="2">Putative PD-(D/E)XK nuclease superfamily protein</fullName>
    </submittedName>
</protein>
<dbReference type="EMBL" id="MT142311">
    <property type="protein sequence ID" value="QJA77941.1"/>
    <property type="molecule type" value="Genomic_DNA"/>
</dbReference>
<feature type="domain" description="PD-(D/E)XK endonuclease-like" evidence="1">
    <location>
        <begin position="15"/>
        <end position="197"/>
    </location>
</feature>
<sequence>MKIEDIQMRPFTCHQSSISLAHGCERCFFLKERWGVELRGVKVKEGASLGKIYHKFQQLGPGHEQEVQAWVRKMQTDLMAQVDRGEDLDGQILRLANLLTTLYNKAEAMAKLFWECYPTPDYLKTIGTEIKHSMIIQDGALKGMVLGGTIDKLIQDTRNGDIWIRDHKSTGMKTLDVIFAGFPWSTQARIYRILAEDFYKNFASLKGFILDGILKPGIKLCGKDEKNAKLWNCDVEEAYLRRVKEWYAESGTAAIRSQAIMFNEPLVSWELMHELLTMQNLGSRPNIPEAYSRDPSRFHCFLYGSQCIYYDLCESPKSRWPELFETKYKIRELEPENEDSETDSE</sequence>